<evidence type="ECO:0000256" key="1">
    <source>
        <dbReference type="SAM" id="MobiDB-lite"/>
    </source>
</evidence>
<feature type="region of interest" description="Disordered" evidence="1">
    <location>
        <begin position="1110"/>
        <end position="1403"/>
    </location>
</feature>
<feature type="compositionally biased region" description="Low complexity" evidence="1">
    <location>
        <begin position="1307"/>
        <end position="1331"/>
    </location>
</feature>
<protein>
    <submittedName>
        <fullName evidence="2">Uncharacterized protein</fullName>
    </submittedName>
</protein>
<dbReference type="OMA" id="HANHATD"/>
<dbReference type="VEuPathDB" id="FungiDB:AMAG_19865"/>
<feature type="region of interest" description="Disordered" evidence="1">
    <location>
        <begin position="103"/>
        <end position="223"/>
    </location>
</feature>
<feature type="region of interest" description="Disordered" evidence="1">
    <location>
        <begin position="353"/>
        <end position="398"/>
    </location>
</feature>
<feature type="region of interest" description="Disordered" evidence="1">
    <location>
        <begin position="770"/>
        <end position="927"/>
    </location>
</feature>
<feature type="compositionally biased region" description="Low complexity" evidence="1">
    <location>
        <begin position="1204"/>
        <end position="1248"/>
    </location>
</feature>
<evidence type="ECO:0000313" key="3">
    <source>
        <dbReference type="Proteomes" id="UP000054350"/>
    </source>
</evidence>
<feature type="compositionally biased region" description="Basic and acidic residues" evidence="1">
    <location>
        <begin position="790"/>
        <end position="801"/>
    </location>
</feature>
<feature type="compositionally biased region" description="Acidic residues" evidence="1">
    <location>
        <begin position="361"/>
        <end position="372"/>
    </location>
</feature>
<proteinExistence type="predicted"/>
<feature type="region of interest" description="Disordered" evidence="1">
    <location>
        <begin position="571"/>
        <end position="735"/>
    </location>
</feature>
<feature type="compositionally biased region" description="Pro residues" evidence="1">
    <location>
        <begin position="1172"/>
        <end position="1183"/>
    </location>
</feature>
<feature type="compositionally biased region" description="Low complexity" evidence="1">
    <location>
        <begin position="474"/>
        <end position="491"/>
    </location>
</feature>
<feature type="compositionally biased region" description="Low complexity" evidence="1">
    <location>
        <begin position="685"/>
        <end position="705"/>
    </location>
</feature>
<dbReference type="STRING" id="578462.A0A0L0T2K1"/>
<gene>
    <name evidence="2" type="ORF">AMAG_19865</name>
</gene>
<feature type="compositionally biased region" description="Pro residues" evidence="1">
    <location>
        <begin position="873"/>
        <end position="885"/>
    </location>
</feature>
<reference evidence="2 3" key="1">
    <citation type="submission" date="2009-11" db="EMBL/GenBank/DDBJ databases">
        <title>Annotation of Allomyces macrogynus ATCC 38327.</title>
        <authorList>
            <consortium name="The Broad Institute Genome Sequencing Platform"/>
            <person name="Russ C."/>
            <person name="Cuomo C."/>
            <person name="Burger G."/>
            <person name="Gray M.W."/>
            <person name="Holland P.W.H."/>
            <person name="King N."/>
            <person name="Lang F.B.F."/>
            <person name="Roger A.J."/>
            <person name="Ruiz-Trillo I."/>
            <person name="Young S.K."/>
            <person name="Zeng Q."/>
            <person name="Gargeya S."/>
            <person name="Fitzgerald M."/>
            <person name="Haas B."/>
            <person name="Abouelleil A."/>
            <person name="Alvarado L."/>
            <person name="Arachchi H.M."/>
            <person name="Berlin A."/>
            <person name="Chapman S.B."/>
            <person name="Gearin G."/>
            <person name="Goldberg J."/>
            <person name="Griggs A."/>
            <person name="Gujja S."/>
            <person name="Hansen M."/>
            <person name="Heiman D."/>
            <person name="Howarth C."/>
            <person name="Larimer J."/>
            <person name="Lui A."/>
            <person name="MacDonald P.J.P."/>
            <person name="McCowen C."/>
            <person name="Montmayeur A."/>
            <person name="Murphy C."/>
            <person name="Neiman D."/>
            <person name="Pearson M."/>
            <person name="Priest M."/>
            <person name="Roberts A."/>
            <person name="Saif S."/>
            <person name="Shea T."/>
            <person name="Sisk P."/>
            <person name="Stolte C."/>
            <person name="Sykes S."/>
            <person name="Wortman J."/>
            <person name="Nusbaum C."/>
            <person name="Birren B."/>
        </authorList>
    </citation>
    <scope>NUCLEOTIDE SEQUENCE [LARGE SCALE GENOMIC DNA]</scope>
    <source>
        <strain evidence="2 3">ATCC 38327</strain>
    </source>
</reference>
<organism evidence="2 3">
    <name type="scientific">Allomyces macrogynus (strain ATCC 38327)</name>
    <name type="common">Allomyces javanicus var. macrogynus</name>
    <dbReference type="NCBI Taxonomy" id="578462"/>
    <lineage>
        <taxon>Eukaryota</taxon>
        <taxon>Fungi</taxon>
        <taxon>Fungi incertae sedis</taxon>
        <taxon>Blastocladiomycota</taxon>
        <taxon>Blastocladiomycetes</taxon>
        <taxon>Blastocladiales</taxon>
        <taxon>Blastocladiaceae</taxon>
        <taxon>Allomyces</taxon>
    </lineage>
</organism>
<keyword evidence="3" id="KW-1185">Reference proteome</keyword>
<name>A0A0L0T2K1_ALLM3</name>
<reference evidence="3" key="2">
    <citation type="submission" date="2009-11" db="EMBL/GenBank/DDBJ databases">
        <title>The Genome Sequence of Allomyces macrogynus strain ATCC 38327.</title>
        <authorList>
            <consortium name="The Broad Institute Genome Sequencing Platform"/>
            <person name="Russ C."/>
            <person name="Cuomo C."/>
            <person name="Shea T."/>
            <person name="Young S.K."/>
            <person name="Zeng Q."/>
            <person name="Koehrsen M."/>
            <person name="Haas B."/>
            <person name="Borodovsky M."/>
            <person name="Guigo R."/>
            <person name="Alvarado L."/>
            <person name="Berlin A."/>
            <person name="Borenstein D."/>
            <person name="Chen Z."/>
            <person name="Engels R."/>
            <person name="Freedman E."/>
            <person name="Gellesch M."/>
            <person name="Goldberg J."/>
            <person name="Griggs A."/>
            <person name="Gujja S."/>
            <person name="Heiman D."/>
            <person name="Hepburn T."/>
            <person name="Howarth C."/>
            <person name="Jen D."/>
            <person name="Larson L."/>
            <person name="Lewis B."/>
            <person name="Mehta T."/>
            <person name="Park D."/>
            <person name="Pearson M."/>
            <person name="Roberts A."/>
            <person name="Saif S."/>
            <person name="Shenoy N."/>
            <person name="Sisk P."/>
            <person name="Stolte C."/>
            <person name="Sykes S."/>
            <person name="Walk T."/>
            <person name="White J."/>
            <person name="Yandava C."/>
            <person name="Burger G."/>
            <person name="Gray M.W."/>
            <person name="Holland P.W.H."/>
            <person name="King N."/>
            <person name="Lang F.B.F."/>
            <person name="Roger A.J."/>
            <person name="Ruiz-Trillo I."/>
            <person name="Lander E."/>
            <person name="Nusbaum C."/>
        </authorList>
    </citation>
    <scope>NUCLEOTIDE SEQUENCE [LARGE SCALE GENOMIC DNA]</scope>
    <source>
        <strain evidence="3">ATCC 38327</strain>
    </source>
</reference>
<feature type="compositionally biased region" description="Polar residues" evidence="1">
    <location>
        <begin position="821"/>
        <end position="832"/>
    </location>
</feature>
<sequence length="1509" mass="153482">MVGPNLDAERARGPRNQLDAPWNPLAEHDARLLAEFRNQCAAAVRWLAGLATAKAVLPPPAASDAISQRDEIVVVDDHVAPELPSSVPANALATLSTGPASDAVVPTPALSNGSSRQPDDVPTPAASASRPSKNRHHANHATDRAPTPVHPVAVPDRRFPAPPPPEAAPELASPPRDPTPPPPSPPAAPPVPLFTMPDFATARSTNGSRRPSNRRRASTQTTAVESVAPLLPVVLESVAPLPPVAPLPSRETETVVIPPAPAIPVLPAPAPATVTATAPARNMSMAATASSSAAAAAAAARTAATTHSMAEYIAAKRRTFGALLRPRSVSVDGSGAALRTGPESVVVPMTVAPQRPVQEEREGEEDEDEEEVPLVKTSTKPTRLVDHGAPVPRTESATAAPTLACHAEPAASALAPVPAPTPARETALARLQTRVLDPSPAAPTAPPPRRSKRLVIDRVEIAVRNPPPPPPAAPQLAPTPSASPADSTPPTIFAVSRLSDTTTADPKPAVTVPATRRSAQLKTRAGPETAPRAGTVDPVPAVPRAATAEAASAAPRRDALLSSATVLNGTEESVAATAAPPAAPRRLARPEPTATPEPVQRAATVDSAPTPARPTAPVPRAASVDVRGPGAVASAPESSVQALRRSGRAKTRAEPEPPAQTAPRTQSLRTVPPRPVSPEPMIVDAPRPATRLAVTPPATRPAAAPSVPPPPPPANDASADDDAMAIDEPAPPQPTLAAMHLAGRKVAKRSIDLSGASVAAAVPSKRRAVAANAKDGPAQPKAAAVPNGDARADRPVAKEVEPVLPPPSRSTRSVTRMAAATESTVGPASSTAAIPELKAVVTTDAPSAKPLSRTSKQGTNKSKRSTDPAATAPAPPAEVPPPPPTTSASARPPARSDPDTPRLNLSAVDGAAVATGPTKSMSLSEQLSAMAQELEDATQRVADRNAASEATLSVSVAVAASTTAVAVPAAPEPTTNSVTKSTQALNNALAGTSKSTAAAAPKPMSLADAVMQYSAKMDKTVRTGSTTDPSQDPHLASRLRLRVARESDARQHPRKLPASASSAAAPPPPTPSRLRMPSAHKPGQVLPPRAPAAKVTAAATAGLMAAVKSAARATELTVTDAPRLASNGTTVATKDPAVLPPAPAPSKPTVVPAPAPAAKPAAKPAAPEPRKPTPPPSSAPAPEPASSSVAARLKAASKAPPEPVATRVVPAPVPAVAKLRAAAAAATADAGRPGTPKRAATAATTKPTTPKPAAAPKPAIPAAPKPAASTARAPPAPVVTRSTPARAAKTAAAAPAPASRAPPPKTPATRPGATAARPAAAAAKPPTAATKPAPPPPKTPAWKKPPVFPPPKTITTVPAVPPKTPSFARTAPSKAHRTPAGRVQPSTTTTAAAGPSESLYSPNTLARDESLFVNDQTDGTKQIPAWAEWDMLNPVATGQAGWDADGIFGPLPPVFKVKEILPWMARRFNWLREDARESKPVPLARGELEQYRVAVVKRWPPPAVRPASS</sequence>
<feature type="compositionally biased region" description="Polar residues" evidence="1">
    <location>
        <begin position="917"/>
        <end position="927"/>
    </location>
</feature>
<feature type="region of interest" description="Disordered" evidence="1">
    <location>
        <begin position="1018"/>
        <end position="1097"/>
    </location>
</feature>
<dbReference type="Proteomes" id="UP000054350">
    <property type="component" value="Unassembled WGS sequence"/>
</dbReference>
<feature type="compositionally biased region" description="Low complexity" evidence="1">
    <location>
        <begin position="1283"/>
        <end position="1299"/>
    </location>
</feature>
<accession>A0A0L0T2K1</accession>
<evidence type="ECO:0000313" key="2">
    <source>
        <dbReference type="EMBL" id="KNE68819.1"/>
    </source>
</evidence>
<dbReference type="EMBL" id="GG745358">
    <property type="protein sequence ID" value="KNE68819.1"/>
    <property type="molecule type" value="Genomic_DNA"/>
</dbReference>
<dbReference type="OrthoDB" id="5599831at2759"/>
<feature type="compositionally biased region" description="Pro residues" evidence="1">
    <location>
        <begin position="175"/>
        <end position="192"/>
    </location>
</feature>
<feature type="region of interest" description="Disordered" evidence="1">
    <location>
        <begin position="1"/>
        <end position="22"/>
    </location>
</feature>
<feature type="region of interest" description="Disordered" evidence="1">
    <location>
        <begin position="463"/>
        <end position="540"/>
    </location>
</feature>
<feature type="compositionally biased region" description="Pro residues" evidence="1">
    <location>
        <begin position="1249"/>
        <end position="1264"/>
    </location>
</feature>
<feature type="compositionally biased region" description="Pro residues" evidence="1">
    <location>
        <begin position="1138"/>
        <end position="1157"/>
    </location>
</feature>